<dbReference type="EMBL" id="ASPP01025614">
    <property type="protein sequence ID" value="ETO07885.1"/>
    <property type="molecule type" value="Genomic_DNA"/>
</dbReference>
<comment type="caution">
    <text evidence="3">The sequence shown here is derived from an EMBL/GenBank/DDBJ whole genome shotgun (WGS) entry which is preliminary data.</text>
</comment>
<gene>
    <name evidence="3" type="ORF">RFI_29507</name>
</gene>
<evidence type="ECO:0000313" key="3">
    <source>
        <dbReference type="EMBL" id="ETO07885.1"/>
    </source>
</evidence>
<name>X6M4E7_RETFI</name>
<sequence>ELRSHLKDLISSNSLIQNINEQIQPLIDAIENQKEEDESALQVHLDKIAQVQACFPEFHNFYNKACQKLKKRVVNCVAKARECIKKNTFMEFQKELDKIEKILILQEYLHSVIDIKKEIKDLEERALICLKDIANEGFVVLKKAIKEDPSKGQKQKVKKVETANVQIEKLDKSAIDILKKNKNAFDLPCEYVGLDKSTKELVRSFVNEIIEYFEKVRQEISNLFKEKKYEAFDEIKRFVLGDGITSKTGSQYYQTIEKINTFAREVQKDIDTILGSLSTDKICQLITIDCMSWIDERQEDDSSNLIDIIKQKLKLHFYELQQSSQELEIDLDHPEHLKEARRIFNHLGNLRRLEMVIPEITPSRQRVSAQLEQSIQTTLAMIRREFALEAKNVANQEKMKESLIQLKLCAEDIHAANSYLQKMEFKNAKDLDLKINATKTKIEELTKIITMPDQQYKDNTKANPRKTFANRRNQTRI</sequence>
<evidence type="ECO:0008006" key="5">
    <source>
        <dbReference type="Google" id="ProtNLM"/>
    </source>
</evidence>
<feature type="coiled-coil region" evidence="1">
    <location>
        <begin position="16"/>
        <end position="47"/>
    </location>
</feature>
<keyword evidence="1" id="KW-0175">Coiled coil</keyword>
<evidence type="ECO:0000313" key="4">
    <source>
        <dbReference type="Proteomes" id="UP000023152"/>
    </source>
</evidence>
<accession>X6M4E7</accession>
<evidence type="ECO:0000256" key="2">
    <source>
        <dbReference type="SAM" id="MobiDB-lite"/>
    </source>
</evidence>
<feature type="region of interest" description="Disordered" evidence="2">
    <location>
        <begin position="457"/>
        <end position="477"/>
    </location>
</feature>
<dbReference type="OrthoDB" id="2386367at2759"/>
<proteinExistence type="predicted"/>
<protein>
    <recommendedName>
        <fullName evidence="5">Viral A-type inclusion protein</fullName>
    </recommendedName>
</protein>
<keyword evidence="4" id="KW-1185">Reference proteome</keyword>
<dbReference type="Proteomes" id="UP000023152">
    <property type="component" value="Unassembled WGS sequence"/>
</dbReference>
<dbReference type="AlphaFoldDB" id="X6M4E7"/>
<reference evidence="3 4" key="1">
    <citation type="journal article" date="2013" name="Curr. Biol.">
        <title>The Genome of the Foraminiferan Reticulomyxa filosa.</title>
        <authorList>
            <person name="Glockner G."/>
            <person name="Hulsmann N."/>
            <person name="Schleicher M."/>
            <person name="Noegel A.A."/>
            <person name="Eichinger L."/>
            <person name="Gallinger C."/>
            <person name="Pawlowski J."/>
            <person name="Sierra R."/>
            <person name="Euteneuer U."/>
            <person name="Pillet L."/>
            <person name="Moustafa A."/>
            <person name="Platzer M."/>
            <person name="Groth M."/>
            <person name="Szafranski K."/>
            <person name="Schliwa M."/>
        </authorList>
    </citation>
    <scope>NUCLEOTIDE SEQUENCE [LARGE SCALE GENOMIC DNA]</scope>
</reference>
<evidence type="ECO:0000256" key="1">
    <source>
        <dbReference type="SAM" id="Coils"/>
    </source>
</evidence>
<feature type="non-terminal residue" evidence="3">
    <location>
        <position position="1"/>
    </location>
</feature>
<organism evidence="3 4">
    <name type="scientific">Reticulomyxa filosa</name>
    <dbReference type="NCBI Taxonomy" id="46433"/>
    <lineage>
        <taxon>Eukaryota</taxon>
        <taxon>Sar</taxon>
        <taxon>Rhizaria</taxon>
        <taxon>Retaria</taxon>
        <taxon>Foraminifera</taxon>
        <taxon>Monothalamids</taxon>
        <taxon>Reticulomyxidae</taxon>
        <taxon>Reticulomyxa</taxon>
    </lineage>
</organism>